<keyword evidence="3" id="KW-1185">Reference proteome</keyword>
<evidence type="ECO:0000256" key="1">
    <source>
        <dbReference type="SAM" id="MobiDB-lite"/>
    </source>
</evidence>
<name>A0A6A5QMJ0_AMPQU</name>
<sequence length="302" mass="33404">MTAGLRQCARRATHLQRLRAPRRPSGPIAAPVDVRPKRIRSTNVPKRPRPAPVTLLPRPQQPPVLARNCAARSTVVSRPRNPMNPVPWTSVVQRHLRSSFRPAETGRANTAPRVLPAIHEHTQRPAGMLLITGPWEHGPLDSPARVHASSMRTTIASGPQRRYGMPATMPDGPPRSAALALQAAYQLFILVTSRRIQYLRLALRNDLDDVATSTGLATPFASVQPRTVKRCDDLAVSTVDLSHHRRSLLSPWKVRCHKRHVLCTHHKSCTKGGGPWSSSDVHSITMGKACLRSVRRPFSEAQ</sequence>
<dbReference type="AlphaFoldDB" id="A0A6A5QMJ0"/>
<evidence type="ECO:0000313" key="3">
    <source>
        <dbReference type="Proteomes" id="UP000800096"/>
    </source>
</evidence>
<evidence type="ECO:0000313" key="2">
    <source>
        <dbReference type="EMBL" id="KAF1916000.1"/>
    </source>
</evidence>
<proteinExistence type="predicted"/>
<dbReference type="OrthoDB" id="10675530at2759"/>
<protein>
    <submittedName>
        <fullName evidence="2">Uncharacterized protein</fullName>
    </submittedName>
</protein>
<dbReference type="Proteomes" id="UP000800096">
    <property type="component" value="Unassembled WGS sequence"/>
</dbReference>
<reference evidence="2" key="1">
    <citation type="journal article" date="2020" name="Stud. Mycol.">
        <title>101 Dothideomycetes genomes: a test case for predicting lifestyles and emergence of pathogens.</title>
        <authorList>
            <person name="Haridas S."/>
            <person name="Albert R."/>
            <person name="Binder M."/>
            <person name="Bloem J."/>
            <person name="Labutti K."/>
            <person name="Salamov A."/>
            <person name="Andreopoulos B."/>
            <person name="Baker S."/>
            <person name="Barry K."/>
            <person name="Bills G."/>
            <person name="Bluhm B."/>
            <person name="Cannon C."/>
            <person name="Castanera R."/>
            <person name="Culley D."/>
            <person name="Daum C."/>
            <person name="Ezra D."/>
            <person name="Gonzalez J."/>
            <person name="Henrissat B."/>
            <person name="Kuo A."/>
            <person name="Liang C."/>
            <person name="Lipzen A."/>
            <person name="Lutzoni F."/>
            <person name="Magnuson J."/>
            <person name="Mondo S."/>
            <person name="Nolan M."/>
            <person name="Ohm R."/>
            <person name="Pangilinan J."/>
            <person name="Park H.-J."/>
            <person name="Ramirez L."/>
            <person name="Alfaro M."/>
            <person name="Sun H."/>
            <person name="Tritt A."/>
            <person name="Yoshinaga Y."/>
            <person name="Zwiers L.-H."/>
            <person name="Turgeon B."/>
            <person name="Goodwin S."/>
            <person name="Spatafora J."/>
            <person name="Crous P."/>
            <person name="Grigoriev I."/>
        </authorList>
    </citation>
    <scope>NUCLEOTIDE SEQUENCE</scope>
    <source>
        <strain evidence="2">HMLAC05119</strain>
    </source>
</reference>
<feature type="region of interest" description="Disordered" evidence="1">
    <location>
        <begin position="39"/>
        <end position="61"/>
    </location>
</feature>
<organism evidence="2 3">
    <name type="scientific">Ampelomyces quisqualis</name>
    <name type="common">Powdery mildew agent</name>
    <dbReference type="NCBI Taxonomy" id="50730"/>
    <lineage>
        <taxon>Eukaryota</taxon>
        <taxon>Fungi</taxon>
        <taxon>Dikarya</taxon>
        <taxon>Ascomycota</taxon>
        <taxon>Pezizomycotina</taxon>
        <taxon>Dothideomycetes</taxon>
        <taxon>Pleosporomycetidae</taxon>
        <taxon>Pleosporales</taxon>
        <taxon>Pleosporineae</taxon>
        <taxon>Phaeosphaeriaceae</taxon>
        <taxon>Ampelomyces</taxon>
    </lineage>
</organism>
<accession>A0A6A5QMJ0</accession>
<gene>
    <name evidence="2" type="ORF">BDU57DRAFT_573534</name>
</gene>
<dbReference type="EMBL" id="ML979135">
    <property type="protein sequence ID" value="KAF1916000.1"/>
    <property type="molecule type" value="Genomic_DNA"/>
</dbReference>